<dbReference type="PANTHER" id="PTHR24346">
    <property type="entry name" value="MAP/MICROTUBULE AFFINITY-REGULATING KINASE"/>
    <property type="match status" value="1"/>
</dbReference>
<feature type="compositionally biased region" description="Low complexity" evidence="3">
    <location>
        <begin position="463"/>
        <end position="475"/>
    </location>
</feature>
<dbReference type="OrthoDB" id="1405469at2759"/>
<dbReference type="VEuPathDB" id="TrichDB:TRFO_31451"/>
<dbReference type="InterPro" id="IPR008271">
    <property type="entry name" value="Ser/Thr_kinase_AS"/>
</dbReference>
<dbReference type="GO" id="GO:0005737">
    <property type="term" value="C:cytoplasm"/>
    <property type="evidence" value="ECO:0007669"/>
    <property type="project" value="TreeGrafter"/>
</dbReference>
<dbReference type="InterPro" id="IPR011009">
    <property type="entry name" value="Kinase-like_dom_sf"/>
</dbReference>
<dbReference type="GeneID" id="94842649"/>
<evidence type="ECO:0000256" key="3">
    <source>
        <dbReference type="SAM" id="MobiDB-lite"/>
    </source>
</evidence>
<accession>A0A1J4JRL1</accession>
<dbReference type="PROSITE" id="PS50011">
    <property type="entry name" value="PROTEIN_KINASE_DOM"/>
    <property type="match status" value="1"/>
</dbReference>
<feature type="domain" description="Protein kinase" evidence="4">
    <location>
        <begin position="7"/>
        <end position="353"/>
    </location>
</feature>
<dbReference type="Gene3D" id="1.10.510.10">
    <property type="entry name" value="Transferase(Phosphotransferase) domain 1"/>
    <property type="match status" value="1"/>
</dbReference>
<proteinExistence type="predicted"/>
<evidence type="ECO:0000256" key="1">
    <source>
        <dbReference type="ARBA" id="ARBA00022741"/>
    </source>
</evidence>
<evidence type="ECO:0000313" key="6">
    <source>
        <dbReference type="Proteomes" id="UP000179807"/>
    </source>
</evidence>
<protein>
    <recommendedName>
        <fullName evidence="4">Protein kinase domain-containing protein</fullName>
    </recommendedName>
</protein>
<dbReference type="SUPFAM" id="SSF56112">
    <property type="entry name" value="Protein kinase-like (PK-like)"/>
    <property type="match status" value="1"/>
</dbReference>
<reference evidence="5" key="1">
    <citation type="submission" date="2016-10" db="EMBL/GenBank/DDBJ databases">
        <authorList>
            <person name="Benchimol M."/>
            <person name="Almeida L.G."/>
            <person name="Vasconcelos A.T."/>
            <person name="Perreira-Neves A."/>
            <person name="Rosa I.A."/>
            <person name="Tasca T."/>
            <person name="Bogo M.R."/>
            <person name="de Souza W."/>
        </authorList>
    </citation>
    <scope>NUCLEOTIDE SEQUENCE [LARGE SCALE GENOMIC DNA]</scope>
    <source>
        <strain evidence="5">K</strain>
    </source>
</reference>
<evidence type="ECO:0000259" key="4">
    <source>
        <dbReference type="PROSITE" id="PS50011"/>
    </source>
</evidence>
<dbReference type="Proteomes" id="UP000179807">
    <property type="component" value="Unassembled WGS sequence"/>
</dbReference>
<organism evidence="5 6">
    <name type="scientific">Tritrichomonas foetus</name>
    <dbReference type="NCBI Taxonomy" id="1144522"/>
    <lineage>
        <taxon>Eukaryota</taxon>
        <taxon>Metamonada</taxon>
        <taxon>Parabasalia</taxon>
        <taxon>Tritrichomonadida</taxon>
        <taxon>Tritrichomonadidae</taxon>
        <taxon>Tritrichomonas</taxon>
    </lineage>
</organism>
<dbReference type="SMART" id="SM00220">
    <property type="entry name" value="S_TKc"/>
    <property type="match status" value="1"/>
</dbReference>
<keyword evidence="6" id="KW-1185">Reference proteome</keyword>
<comment type="caution">
    <text evidence="5">The sequence shown here is derived from an EMBL/GenBank/DDBJ whole genome shotgun (WGS) entry which is preliminary data.</text>
</comment>
<gene>
    <name evidence="5" type="ORF">TRFO_31451</name>
</gene>
<dbReference type="PANTHER" id="PTHR24346:SF110">
    <property type="entry name" value="NON-SPECIFIC SERINE_THREONINE PROTEIN KINASE"/>
    <property type="match status" value="1"/>
</dbReference>
<evidence type="ECO:0000313" key="5">
    <source>
        <dbReference type="EMBL" id="OHT01667.1"/>
    </source>
</evidence>
<dbReference type="RefSeq" id="XP_068354803.1">
    <property type="nucleotide sequence ID" value="XM_068507945.1"/>
</dbReference>
<keyword evidence="2" id="KW-0067">ATP-binding</keyword>
<dbReference type="AlphaFoldDB" id="A0A1J4JRL1"/>
<dbReference type="GO" id="GO:0035556">
    <property type="term" value="P:intracellular signal transduction"/>
    <property type="evidence" value="ECO:0007669"/>
    <property type="project" value="TreeGrafter"/>
</dbReference>
<dbReference type="GO" id="GO:0005524">
    <property type="term" value="F:ATP binding"/>
    <property type="evidence" value="ECO:0007669"/>
    <property type="project" value="UniProtKB-KW"/>
</dbReference>
<dbReference type="Gene3D" id="3.30.200.20">
    <property type="entry name" value="Phosphorylase Kinase, domain 1"/>
    <property type="match status" value="1"/>
</dbReference>
<evidence type="ECO:0000256" key="2">
    <source>
        <dbReference type="ARBA" id="ARBA00022840"/>
    </source>
</evidence>
<dbReference type="PROSITE" id="PS00108">
    <property type="entry name" value="PROTEIN_KINASE_ST"/>
    <property type="match status" value="1"/>
</dbReference>
<feature type="region of interest" description="Disordered" evidence="3">
    <location>
        <begin position="431"/>
        <end position="475"/>
    </location>
</feature>
<dbReference type="InterPro" id="IPR000719">
    <property type="entry name" value="Prot_kinase_dom"/>
</dbReference>
<dbReference type="FunFam" id="1.10.510.10:FF:000571">
    <property type="entry name" value="Maternal embryonic leucine zipper kinase"/>
    <property type="match status" value="1"/>
</dbReference>
<name>A0A1J4JRL1_9EUKA</name>
<keyword evidence="1" id="KW-0547">Nucleotide-binding</keyword>
<feature type="compositionally biased region" description="Low complexity" evidence="3">
    <location>
        <begin position="431"/>
        <end position="452"/>
    </location>
</feature>
<dbReference type="Pfam" id="PF00069">
    <property type="entry name" value="Pkinase"/>
    <property type="match status" value="2"/>
</dbReference>
<dbReference type="EMBL" id="MLAK01000901">
    <property type="protein sequence ID" value="OHT01667.1"/>
    <property type="molecule type" value="Genomic_DNA"/>
</dbReference>
<dbReference type="GO" id="GO:0004674">
    <property type="term" value="F:protein serine/threonine kinase activity"/>
    <property type="evidence" value="ECO:0007669"/>
    <property type="project" value="TreeGrafter"/>
</dbReference>
<sequence>MDAKILFSDVKKIGSGSFSSIYSAKHVQSDLPMCLKIFNRGVAHKQILAEIAALRNVKHPFIVGFYNLIRNFKIIEKGEVKYIIEDQQKSENSNQNQEDTNEMAKKATNEVANKQIPLGSLLANQNNGLAKKSQIKFRKSVDYSNSPQNIFHHTSGNSTNTENNNMNNKNNSIESIAIAMEYVKGISLLHFVNASIKLSEEVARRVFSQIINAVNYLHKNGFCHRDLKLENIMMDEYNNVRIIDFGFSHDGKNVLMTSQCGSYPYAAPELLMGRPYSKKVDIWALGVIIYAMVHGSLPFEDFNQSGLIRKICYMEPNINHMLSRELQDLILRMLDKNEESRITAEEIMNHPWLTQSNLDRNSNSKHLILEDDFAERFYQWAGSAVEETARIMKVSTEEVIETIKEQDHIHPTKSMQNLHEQIKELSQYTNNSLNQNNNINNSNNNNTGKNENFIIQGDDQSKNDSNCNKNNDNSNNLDDELICHARNRSHRDDNLARTSSRMSFCEMDLYGDSLYSEIGLVFNALTEKHKSRRLNSLLIILNNGEPLAAIKKEASAQLPHLGYSNKNTSLNNMIFTPRKPSEDTKSSFPLILQNPNLSLISNKTRVRLSLKHENASVIAHIVNQPVKMKRFKVNRNSVGCIVIPT</sequence>